<name>A0ABY0IJZ5_9BACT</name>
<keyword evidence="1 2" id="KW-0597">Phosphoprotein</keyword>
<dbReference type="SMART" id="SM00448">
    <property type="entry name" value="REC"/>
    <property type="match status" value="1"/>
</dbReference>
<dbReference type="SUPFAM" id="SSF52172">
    <property type="entry name" value="CheY-like"/>
    <property type="match status" value="1"/>
</dbReference>
<proteinExistence type="predicted"/>
<dbReference type="PANTHER" id="PTHR44591:SF3">
    <property type="entry name" value="RESPONSE REGULATORY DOMAIN-CONTAINING PROTEIN"/>
    <property type="match status" value="1"/>
</dbReference>
<dbReference type="PANTHER" id="PTHR44591">
    <property type="entry name" value="STRESS RESPONSE REGULATOR PROTEIN 1"/>
    <property type="match status" value="1"/>
</dbReference>
<dbReference type="PROSITE" id="PS50110">
    <property type="entry name" value="RESPONSE_REGULATORY"/>
    <property type="match status" value="1"/>
</dbReference>
<accession>A0ABY0IJZ5</accession>
<dbReference type="InterPro" id="IPR001789">
    <property type="entry name" value="Sig_transdc_resp-reg_receiver"/>
</dbReference>
<dbReference type="InterPro" id="IPR011006">
    <property type="entry name" value="CheY-like_superfamily"/>
</dbReference>
<dbReference type="Gene3D" id="3.40.50.2300">
    <property type="match status" value="1"/>
</dbReference>
<evidence type="ECO:0000256" key="1">
    <source>
        <dbReference type="ARBA" id="ARBA00022553"/>
    </source>
</evidence>
<evidence type="ECO:0000313" key="5">
    <source>
        <dbReference type="Proteomes" id="UP000443582"/>
    </source>
</evidence>
<gene>
    <name evidence="4" type="ORF">DAY19_05595</name>
</gene>
<organism evidence="4 5">
    <name type="scientific">Halobacteriovorax vibrionivorans</name>
    <dbReference type="NCBI Taxonomy" id="2152716"/>
    <lineage>
        <taxon>Bacteria</taxon>
        <taxon>Pseudomonadati</taxon>
        <taxon>Bdellovibrionota</taxon>
        <taxon>Bacteriovoracia</taxon>
        <taxon>Bacteriovoracales</taxon>
        <taxon>Halobacteriovoraceae</taxon>
        <taxon>Halobacteriovorax</taxon>
    </lineage>
</organism>
<feature type="domain" description="Response regulatory" evidence="3">
    <location>
        <begin position="7"/>
        <end position="122"/>
    </location>
</feature>
<reference evidence="5" key="1">
    <citation type="journal article" date="2019" name="Int. J. Syst. Evol. Microbiol.">
        <title>Halobacteriovorax valvorus sp. nov., a novel prokaryotic predator isolated from coastal seawater of China.</title>
        <authorList>
            <person name="Chen M.-X."/>
        </authorList>
    </citation>
    <scope>NUCLEOTIDE SEQUENCE [LARGE SCALE GENOMIC DNA]</scope>
    <source>
        <strain evidence="5">BL9</strain>
    </source>
</reference>
<dbReference type="EMBL" id="QDKL01000001">
    <property type="protein sequence ID" value="RZF23243.1"/>
    <property type="molecule type" value="Genomic_DNA"/>
</dbReference>
<evidence type="ECO:0000256" key="2">
    <source>
        <dbReference type="PROSITE-ProRule" id="PRU00169"/>
    </source>
</evidence>
<sequence>MEKTDLKIMIVDDSEMARTSTKDILEQEGYEVVATVGNAQEALKLSFELNPNLFIIDVVMPQVSGLELAESIVNNFMDAKVIMMSSLDIETVCIDSISTGAQDFLVKPFKKEDLLKSVEKMMHDMIQEQAS</sequence>
<dbReference type="Proteomes" id="UP000443582">
    <property type="component" value="Unassembled WGS sequence"/>
</dbReference>
<evidence type="ECO:0000313" key="4">
    <source>
        <dbReference type="EMBL" id="RZF23243.1"/>
    </source>
</evidence>
<dbReference type="InterPro" id="IPR050595">
    <property type="entry name" value="Bact_response_regulator"/>
</dbReference>
<keyword evidence="5" id="KW-1185">Reference proteome</keyword>
<protein>
    <submittedName>
        <fullName evidence="4">Response regulator</fullName>
    </submittedName>
</protein>
<dbReference type="RefSeq" id="WP_114706190.1">
    <property type="nucleotide sequence ID" value="NZ_QDKL01000001.1"/>
</dbReference>
<feature type="modified residue" description="4-aspartylphosphate" evidence="2">
    <location>
        <position position="57"/>
    </location>
</feature>
<comment type="caution">
    <text evidence="4">The sequence shown here is derived from an EMBL/GenBank/DDBJ whole genome shotgun (WGS) entry which is preliminary data.</text>
</comment>
<dbReference type="Pfam" id="PF00072">
    <property type="entry name" value="Response_reg"/>
    <property type="match status" value="1"/>
</dbReference>
<evidence type="ECO:0000259" key="3">
    <source>
        <dbReference type="PROSITE" id="PS50110"/>
    </source>
</evidence>